<feature type="transmembrane region" description="Helical" evidence="1">
    <location>
        <begin position="228"/>
        <end position="248"/>
    </location>
</feature>
<dbReference type="EMBL" id="CP089982">
    <property type="protein sequence ID" value="WXA93704.1"/>
    <property type="molecule type" value="Genomic_DNA"/>
</dbReference>
<feature type="transmembrane region" description="Helical" evidence="1">
    <location>
        <begin position="83"/>
        <end position="104"/>
    </location>
</feature>
<feature type="transmembrane region" description="Helical" evidence="1">
    <location>
        <begin position="500"/>
        <end position="517"/>
    </location>
</feature>
<protein>
    <recommendedName>
        <fullName evidence="4">Glycosyltransferase RgtA/B/C/D-like domain-containing protein</fullName>
    </recommendedName>
</protein>
<feature type="transmembrane region" description="Helical" evidence="1">
    <location>
        <begin position="149"/>
        <end position="172"/>
    </location>
</feature>
<feature type="transmembrane region" description="Helical" evidence="1">
    <location>
        <begin position="322"/>
        <end position="341"/>
    </location>
</feature>
<feature type="transmembrane region" description="Helical" evidence="1">
    <location>
        <begin position="53"/>
        <end position="71"/>
    </location>
</feature>
<reference evidence="2 3" key="1">
    <citation type="submission" date="2021-12" db="EMBL/GenBank/DDBJ databases">
        <title>Discovery of the Pendulisporaceae a myxobacterial family with distinct sporulation behavior and unique specialized metabolism.</title>
        <authorList>
            <person name="Garcia R."/>
            <person name="Popoff A."/>
            <person name="Bader C.D."/>
            <person name="Loehr J."/>
            <person name="Walesch S."/>
            <person name="Walt C."/>
            <person name="Boldt J."/>
            <person name="Bunk B."/>
            <person name="Haeckl F.J.F.P.J."/>
            <person name="Gunesch A.P."/>
            <person name="Birkelbach J."/>
            <person name="Nuebel U."/>
            <person name="Pietschmann T."/>
            <person name="Bach T."/>
            <person name="Mueller R."/>
        </authorList>
    </citation>
    <scope>NUCLEOTIDE SEQUENCE [LARGE SCALE GENOMIC DNA]</scope>
    <source>
        <strain evidence="2 3">MSr12523</strain>
    </source>
</reference>
<dbReference type="RefSeq" id="WP_394844303.1">
    <property type="nucleotide sequence ID" value="NZ_CP089982.1"/>
</dbReference>
<feature type="transmembrane region" description="Helical" evidence="1">
    <location>
        <begin position="20"/>
        <end position="41"/>
    </location>
</feature>
<feature type="transmembrane region" description="Helical" evidence="1">
    <location>
        <begin position="353"/>
        <end position="373"/>
    </location>
</feature>
<feature type="transmembrane region" description="Helical" evidence="1">
    <location>
        <begin position="255"/>
        <end position="271"/>
    </location>
</feature>
<feature type="transmembrane region" description="Helical" evidence="1">
    <location>
        <begin position="110"/>
        <end position="128"/>
    </location>
</feature>
<dbReference type="Proteomes" id="UP001379533">
    <property type="component" value="Chromosome"/>
</dbReference>
<gene>
    <name evidence="2" type="ORF">LZC95_45530</name>
</gene>
<keyword evidence="3" id="KW-1185">Reference proteome</keyword>
<organism evidence="2 3">
    <name type="scientific">Pendulispora brunnea</name>
    <dbReference type="NCBI Taxonomy" id="2905690"/>
    <lineage>
        <taxon>Bacteria</taxon>
        <taxon>Pseudomonadati</taxon>
        <taxon>Myxococcota</taxon>
        <taxon>Myxococcia</taxon>
        <taxon>Myxococcales</taxon>
        <taxon>Sorangiineae</taxon>
        <taxon>Pendulisporaceae</taxon>
        <taxon>Pendulispora</taxon>
    </lineage>
</organism>
<evidence type="ECO:0000313" key="3">
    <source>
        <dbReference type="Proteomes" id="UP001379533"/>
    </source>
</evidence>
<evidence type="ECO:0000256" key="1">
    <source>
        <dbReference type="SAM" id="Phobius"/>
    </source>
</evidence>
<name>A0ABZ2K4S5_9BACT</name>
<keyword evidence="1" id="KW-1133">Transmembrane helix</keyword>
<evidence type="ECO:0008006" key="4">
    <source>
        <dbReference type="Google" id="ProtNLM"/>
    </source>
</evidence>
<feature type="transmembrane region" description="Helical" evidence="1">
    <location>
        <begin position="472"/>
        <end position="491"/>
    </location>
</feature>
<keyword evidence="1" id="KW-0472">Membrane</keyword>
<feature type="transmembrane region" description="Helical" evidence="1">
    <location>
        <begin position="444"/>
        <end position="460"/>
    </location>
</feature>
<sequence>MVLSKIRQNIVSKLWLHRDIVRRIGAAPMVGFIFVTFIGIGLLHRASHQLPGLLLWGVLLSLSFAGWGAAIDRVGGHARAADWGLRAAWGMAWTIVAGGLLAALSLVSRGVLLAWVASGLISLVVELARFGVRFPVHSGALRRWLRYRGVYAVALIPVWGLLAVQYCVSPIYPHFNLNDDNVSYFALARALIDGGSLIDPFSLRRLSAYGGQSYLHALVLVVGDERHLHLIDMGMGPVLITAVLLGHVRERARHAWHLVPLLAILLAVLPATRINTASATTGALLFLAMYRTVDRREVHLGIKTALPLALLAAAACTLRQNYLAVCAVFLVATYLAFSFRGKNRIRLLARPELREASLCAALTLAFLLPWLVLSYRSSRTFLFPILPGNYHSEYGAFGAGQDKLAQLKFLWNNATYSEPIRTLPFFILAALLVPDASPRKGSRALFIAAAIGFFAIVRGFPLSDPPNIGRYYYASMLAFVLATGLAAGAALPQSIRQGDFRVWIAVGLVIVSSVLQIQETRDWAKSTFGQYLDDIRTALGEPFSDHRNSAYQRLQQAVPPGAKMLAMLDDPYYLDFGRNAIYLVDLPGAVSPPPGMPLGRGPDALAEYLLNQGIRYYAFVGAKSSISLYRRDTWERQKVGAELIWRMAAPFYLDMFRLNDELAATRRVLFSEKDTFVVDLATPATNH</sequence>
<proteinExistence type="predicted"/>
<evidence type="ECO:0000313" key="2">
    <source>
        <dbReference type="EMBL" id="WXA93704.1"/>
    </source>
</evidence>
<keyword evidence="1" id="KW-0812">Transmembrane</keyword>
<accession>A0ABZ2K4S5</accession>